<dbReference type="AlphaFoldDB" id="A0AAU4K0Y6"/>
<dbReference type="EMBL" id="CP108021">
    <property type="protein sequence ID" value="WUM19730.1"/>
    <property type="molecule type" value="Genomic_DNA"/>
</dbReference>
<proteinExistence type="predicted"/>
<reference evidence="5 6" key="1">
    <citation type="submission" date="2022-10" db="EMBL/GenBank/DDBJ databases">
        <title>The complete genomes of actinobacterial strains from the NBC collection.</title>
        <authorList>
            <person name="Joergensen T.S."/>
            <person name="Alvarez Arevalo M."/>
            <person name="Sterndorff E.B."/>
            <person name="Faurdal D."/>
            <person name="Vuksanovic O."/>
            <person name="Mourched A.-S."/>
            <person name="Charusanti P."/>
            <person name="Shaw S."/>
            <person name="Blin K."/>
            <person name="Weber T."/>
        </authorList>
    </citation>
    <scope>NUCLEOTIDE SEQUENCE [LARGE SCALE GENOMIC DNA]</scope>
    <source>
        <strain evidence="5 6">NBC_00319</strain>
    </source>
</reference>
<evidence type="ECO:0000256" key="2">
    <source>
        <dbReference type="ARBA" id="ARBA00023034"/>
    </source>
</evidence>
<dbReference type="KEGG" id="whr:OG579_18860"/>
<comment type="subcellular location">
    <subcellularLocation>
        <location evidence="1">Golgi apparatus membrane</location>
        <topology evidence="1">Peripheral membrane protein</topology>
        <orientation evidence="1">Cytoplasmic side</orientation>
    </subcellularLocation>
</comment>
<dbReference type="Gene3D" id="1.10.3630.10">
    <property type="entry name" value="yeast vps74-n-term truncation variant domain like"/>
    <property type="match status" value="1"/>
</dbReference>
<dbReference type="Proteomes" id="UP001432128">
    <property type="component" value="Chromosome"/>
</dbReference>
<keyword evidence="2" id="KW-0333">Golgi apparatus</keyword>
<dbReference type="GO" id="GO:0070273">
    <property type="term" value="F:phosphatidylinositol-4-phosphate binding"/>
    <property type="evidence" value="ECO:0007669"/>
    <property type="project" value="InterPro"/>
</dbReference>
<evidence type="ECO:0000256" key="4">
    <source>
        <dbReference type="ARBA" id="ARBA00023136"/>
    </source>
</evidence>
<accession>A0AAU4K0Y6</accession>
<dbReference type="GO" id="GO:0012505">
    <property type="term" value="C:endomembrane system"/>
    <property type="evidence" value="ECO:0007669"/>
    <property type="project" value="UniProtKB-ARBA"/>
</dbReference>
<keyword evidence="4" id="KW-0472">Membrane</keyword>
<evidence type="ECO:0000313" key="5">
    <source>
        <dbReference type="EMBL" id="WUM19730.1"/>
    </source>
</evidence>
<dbReference type="RefSeq" id="WP_328857185.1">
    <property type="nucleotide sequence ID" value="NZ_CP108021.1"/>
</dbReference>
<dbReference type="InterPro" id="IPR038261">
    <property type="entry name" value="GPP34-like_sf"/>
</dbReference>
<sequence length="223" mass="23523">MDMNGVAERFILLALDPSTGEPLTQAGFADVAIAGAFLADLSLRDRIAISDDSVVVTDDSPTGSTALDACITTIGEKPRDAGALITAFCPIAHRRRDEVFVEAEQAGLVEHLTRRHLWLYTTHRYKPVAGSSLVHLFAEVERAITSPGVSMTPEIGALIAVLDAAQIATRRFPGADPEQIKAARTGAWAQSAVRSATEQIQLAVMVALTAATTAATTAAITSN</sequence>
<protein>
    <submittedName>
        <fullName evidence="5">GPP34 family phosphoprotein</fullName>
    </submittedName>
</protein>
<keyword evidence="6" id="KW-1185">Reference proteome</keyword>
<dbReference type="Pfam" id="PF05719">
    <property type="entry name" value="GPP34"/>
    <property type="match status" value="1"/>
</dbReference>
<evidence type="ECO:0000313" key="6">
    <source>
        <dbReference type="Proteomes" id="UP001432128"/>
    </source>
</evidence>
<dbReference type="GO" id="GO:0005737">
    <property type="term" value="C:cytoplasm"/>
    <property type="evidence" value="ECO:0007669"/>
    <property type="project" value="UniProtKB-ARBA"/>
</dbReference>
<evidence type="ECO:0000256" key="3">
    <source>
        <dbReference type="ARBA" id="ARBA00023121"/>
    </source>
</evidence>
<evidence type="ECO:0000256" key="1">
    <source>
        <dbReference type="ARBA" id="ARBA00004255"/>
    </source>
</evidence>
<keyword evidence="3" id="KW-0446">Lipid-binding</keyword>
<gene>
    <name evidence="5" type="ORF">OG579_18860</name>
</gene>
<dbReference type="InterPro" id="IPR008628">
    <property type="entry name" value="GPP34-like"/>
</dbReference>
<organism evidence="5 6">
    <name type="scientific">Williamsia herbipolensis</name>
    <dbReference type="NCBI Taxonomy" id="1603258"/>
    <lineage>
        <taxon>Bacteria</taxon>
        <taxon>Bacillati</taxon>
        <taxon>Actinomycetota</taxon>
        <taxon>Actinomycetes</taxon>
        <taxon>Mycobacteriales</taxon>
        <taxon>Nocardiaceae</taxon>
        <taxon>Williamsia</taxon>
    </lineage>
</organism>
<name>A0AAU4K0Y6_9NOCA</name>